<keyword evidence="6" id="KW-1185">Reference proteome</keyword>
<dbReference type="RefSeq" id="WP_380071619.1">
    <property type="nucleotide sequence ID" value="NZ_JBHRTO010000001.1"/>
</dbReference>
<dbReference type="Pfam" id="PF12833">
    <property type="entry name" value="HTH_18"/>
    <property type="match status" value="1"/>
</dbReference>
<reference evidence="6" key="1">
    <citation type="journal article" date="2019" name="Int. J. Syst. Evol. Microbiol.">
        <title>The Global Catalogue of Microorganisms (GCM) 10K type strain sequencing project: providing services to taxonomists for standard genome sequencing and annotation.</title>
        <authorList>
            <consortium name="The Broad Institute Genomics Platform"/>
            <consortium name="The Broad Institute Genome Sequencing Center for Infectious Disease"/>
            <person name="Wu L."/>
            <person name="Ma J."/>
        </authorList>
    </citation>
    <scope>NUCLEOTIDE SEQUENCE [LARGE SCALE GENOMIC DNA]</scope>
    <source>
        <strain evidence="6">KCTC 52039</strain>
    </source>
</reference>
<dbReference type="InterPro" id="IPR018060">
    <property type="entry name" value="HTH_AraC"/>
</dbReference>
<feature type="domain" description="HTH araC/xylS-type" evidence="4">
    <location>
        <begin position="169"/>
        <end position="266"/>
    </location>
</feature>
<evidence type="ECO:0000259" key="4">
    <source>
        <dbReference type="PROSITE" id="PS01124"/>
    </source>
</evidence>
<dbReference type="InterPro" id="IPR003313">
    <property type="entry name" value="AraC-bd"/>
</dbReference>
<evidence type="ECO:0000313" key="5">
    <source>
        <dbReference type="EMBL" id="MFC3179994.1"/>
    </source>
</evidence>
<evidence type="ECO:0000313" key="6">
    <source>
        <dbReference type="Proteomes" id="UP001595547"/>
    </source>
</evidence>
<dbReference type="Pfam" id="PF02311">
    <property type="entry name" value="AraC_binding"/>
    <property type="match status" value="1"/>
</dbReference>
<dbReference type="CDD" id="cd06124">
    <property type="entry name" value="cupin_NimR-like_N"/>
    <property type="match status" value="1"/>
</dbReference>
<accession>A0ABV7IZE4</accession>
<dbReference type="PANTHER" id="PTHR11019">
    <property type="entry name" value="HTH-TYPE TRANSCRIPTIONAL REGULATOR NIMR"/>
    <property type="match status" value="1"/>
</dbReference>
<sequence length="270" mass="29738">MSKHIAETPNQAPSAIGYQQDPARPILAHGRTMPPQDGIAPHRHPRAQLLWATAGVLRVTAGAETWIVPTSHAVWVPADVPHAVQTETEVQIRNLYIDASRPLRPGNRTCAVLSLSDLMRALILRLHTESTATAYSPRLLRLCDVIADEIEALHEAPLHLPGGQDRRLVRLTRHLMNHPDDATTLPDLARSAATSPRTLERLFRQETGLSYRQWRARQRLLLAIERLTRGESSATIAYALGYGSPSAFTAAFRAAFGTPPQSFLKTTSPA</sequence>
<evidence type="ECO:0000256" key="1">
    <source>
        <dbReference type="ARBA" id="ARBA00023015"/>
    </source>
</evidence>
<dbReference type="SUPFAM" id="SSF46689">
    <property type="entry name" value="Homeodomain-like"/>
    <property type="match status" value="1"/>
</dbReference>
<dbReference type="PROSITE" id="PS01124">
    <property type="entry name" value="HTH_ARAC_FAMILY_2"/>
    <property type="match status" value="1"/>
</dbReference>
<protein>
    <submittedName>
        <fullName evidence="5">Helix-turn-helix domain-containing protein</fullName>
    </submittedName>
</protein>
<dbReference type="InterPro" id="IPR011051">
    <property type="entry name" value="RmlC_Cupin_sf"/>
</dbReference>
<keyword evidence="2" id="KW-0238">DNA-binding</keyword>
<dbReference type="SMART" id="SM00342">
    <property type="entry name" value="HTH_ARAC"/>
    <property type="match status" value="1"/>
</dbReference>
<dbReference type="SUPFAM" id="SSF51182">
    <property type="entry name" value="RmlC-like cupins"/>
    <property type="match status" value="1"/>
</dbReference>
<organism evidence="5 6">
    <name type="scientific">Cypionkella sinensis</name>
    <dbReference type="NCBI Taxonomy" id="1756043"/>
    <lineage>
        <taxon>Bacteria</taxon>
        <taxon>Pseudomonadati</taxon>
        <taxon>Pseudomonadota</taxon>
        <taxon>Alphaproteobacteria</taxon>
        <taxon>Rhodobacterales</taxon>
        <taxon>Paracoccaceae</taxon>
        <taxon>Cypionkella</taxon>
    </lineage>
</organism>
<keyword evidence="1" id="KW-0805">Transcription regulation</keyword>
<name>A0ABV7IZE4_9RHOB</name>
<evidence type="ECO:0000256" key="2">
    <source>
        <dbReference type="ARBA" id="ARBA00023125"/>
    </source>
</evidence>
<comment type="caution">
    <text evidence="5">The sequence shown here is derived from an EMBL/GenBank/DDBJ whole genome shotgun (WGS) entry which is preliminary data.</text>
</comment>
<dbReference type="Gene3D" id="2.60.120.10">
    <property type="entry name" value="Jelly Rolls"/>
    <property type="match status" value="1"/>
</dbReference>
<proteinExistence type="predicted"/>
<evidence type="ECO:0000256" key="3">
    <source>
        <dbReference type="ARBA" id="ARBA00023163"/>
    </source>
</evidence>
<dbReference type="InterPro" id="IPR009057">
    <property type="entry name" value="Homeodomain-like_sf"/>
</dbReference>
<dbReference type="EMBL" id="JBHRTO010000001">
    <property type="protein sequence ID" value="MFC3179994.1"/>
    <property type="molecule type" value="Genomic_DNA"/>
</dbReference>
<keyword evidence="3" id="KW-0804">Transcription</keyword>
<gene>
    <name evidence="5" type="ORF">ACFOGH_03240</name>
</gene>
<dbReference type="PANTHER" id="PTHR11019:SF159">
    <property type="entry name" value="TRANSCRIPTIONAL REGULATOR-RELATED"/>
    <property type="match status" value="1"/>
</dbReference>
<dbReference type="InterPro" id="IPR014710">
    <property type="entry name" value="RmlC-like_jellyroll"/>
</dbReference>
<dbReference type="Gene3D" id="1.10.10.60">
    <property type="entry name" value="Homeodomain-like"/>
    <property type="match status" value="1"/>
</dbReference>
<dbReference type="Proteomes" id="UP001595547">
    <property type="component" value="Unassembled WGS sequence"/>
</dbReference>